<evidence type="ECO:0000313" key="2">
    <source>
        <dbReference type="EMBL" id="MBB3701895.1"/>
    </source>
</evidence>
<comment type="caution">
    <text evidence="2">The sequence shown here is derived from an EMBL/GenBank/DDBJ whole genome shotgun (WGS) entry which is preliminary data.</text>
</comment>
<dbReference type="EMBL" id="JACICA010000001">
    <property type="protein sequence ID" value="MBB3701895.1"/>
    <property type="molecule type" value="Genomic_DNA"/>
</dbReference>
<feature type="transmembrane region" description="Helical" evidence="1">
    <location>
        <begin position="75"/>
        <end position="97"/>
    </location>
</feature>
<gene>
    <name evidence="2" type="ORF">FHS60_000337</name>
</gene>
<dbReference type="AlphaFoldDB" id="A0A7W5UH92"/>
<evidence type="ECO:0000256" key="1">
    <source>
        <dbReference type="SAM" id="Phobius"/>
    </source>
</evidence>
<keyword evidence="1" id="KW-0812">Transmembrane</keyword>
<evidence type="ECO:0000313" key="3">
    <source>
        <dbReference type="Proteomes" id="UP000541425"/>
    </source>
</evidence>
<keyword evidence="1" id="KW-0472">Membrane</keyword>
<keyword evidence="1" id="KW-1133">Transmembrane helix</keyword>
<name>A0A7W5UH92_9BACT</name>
<sequence>MVNSRIHAFSPEVFGSSPKFFNNSYISYERENNLKYSKFVSPTIAEDEHQRILVMLMDKHLNIKHIPPKSPKNKYILLCCMFFIVFLSTYYIIYIILH</sequence>
<organism evidence="2 3">
    <name type="scientific">Alloprevotella rava</name>
    <dbReference type="NCBI Taxonomy" id="671218"/>
    <lineage>
        <taxon>Bacteria</taxon>
        <taxon>Pseudomonadati</taxon>
        <taxon>Bacteroidota</taxon>
        <taxon>Bacteroidia</taxon>
        <taxon>Bacteroidales</taxon>
        <taxon>Prevotellaceae</taxon>
        <taxon>Alloprevotella</taxon>
    </lineage>
</organism>
<dbReference type="Proteomes" id="UP000541425">
    <property type="component" value="Unassembled WGS sequence"/>
</dbReference>
<accession>A0A7W5UH92</accession>
<proteinExistence type="predicted"/>
<reference evidence="2 3" key="1">
    <citation type="submission" date="2020-08" db="EMBL/GenBank/DDBJ databases">
        <title>Genomic Encyclopedia of Type Strains, Phase IV (KMG-IV): sequencing the most valuable type-strain genomes for metagenomic binning, comparative biology and taxonomic classification.</title>
        <authorList>
            <person name="Goeker M."/>
        </authorList>
    </citation>
    <scope>NUCLEOTIDE SEQUENCE [LARGE SCALE GENOMIC DNA]</scope>
    <source>
        <strain evidence="2 3">DSM 22548</strain>
    </source>
</reference>
<protein>
    <submittedName>
        <fullName evidence="2">Uncharacterized protein</fullName>
    </submittedName>
</protein>